<dbReference type="RefSeq" id="WP_380687983.1">
    <property type="nucleotide sequence ID" value="NZ_JBHRSS010000003.1"/>
</dbReference>
<evidence type="ECO:0000313" key="2">
    <source>
        <dbReference type="Proteomes" id="UP001595462"/>
    </source>
</evidence>
<dbReference type="CDD" id="cd07821">
    <property type="entry name" value="PYR_PYL_RCAR_like"/>
    <property type="match status" value="1"/>
</dbReference>
<dbReference type="InterPro" id="IPR019587">
    <property type="entry name" value="Polyketide_cyclase/dehydratase"/>
</dbReference>
<gene>
    <name evidence="1" type="ORF">ACFOSU_07340</name>
</gene>
<organism evidence="1 2">
    <name type="scientific">Salinisphaera aquimarina</name>
    <dbReference type="NCBI Taxonomy" id="2094031"/>
    <lineage>
        <taxon>Bacteria</taxon>
        <taxon>Pseudomonadati</taxon>
        <taxon>Pseudomonadota</taxon>
        <taxon>Gammaproteobacteria</taxon>
        <taxon>Salinisphaerales</taxon>
        <taxon>Salinisphaeraceae</taxon>
        <taxon>Salinisphaera</taxon>
    </lineage>
</organism>
<dbReference type="EMBL" id="JBHRSS010000003">
    <property type="protein sequence ID" value="MFC3103702.1"/>
    <property type="molecule type" value="Genomic_DNA"/>
</dbReference>
<protein>
    <submittedName>
        <fullName evidence="1">SRPBCC family protein</fullName>
    </submittedName>
</protein>
<keyword evidence="2" id="KW-1185">Reference proteome</keyword>
<evidence type="ECO:0000313" key="1">
    <source>
        <dbReference type="EMBL" id="MFC3103702.1"/>
    </source>
</evidence>
<proteinExistence type="predicted"/>
<name>A0ABV7ELW1_9GAMM</name>
<sequence>MQSIHIDQIFACDAATVFDVISDHAGYASLPGVRSATLRVEGSPQRNGVGAERVLRLPGVSIVELITEYEPGVSLAYRIIESPLPIEHIGARMLIQTLDSGTRCRVHWTSRLRATTRIARTPVEIAIARQLAFGYSMALKVWARRLR</sequence>
<dbReference type="Gene3D" id="3.30.530.20">
    <property type="match status" value="1"/>
</dbReference>
<dbReference type="InterPro" id="IPR023393">
    <property type="entry name" value="START-like_dom_sf"/>
</dbReference>
<reference evidence="2" key="1">
    <citation type="journal article" date="2019" name="Int. J. Syst. Evol. Microbiol.">
        <title>The Global Catalogue of Microorganisms (GCM) 10K type strain sequencing project: providing services to taxonomists for standard genome sequencing and annotation.</title>
        <authorList>
            <consortium name="The Broad Institute Genomics Platform"/>
            <consortium name="The Broad Institute Genome Sequencing Center for Infectious Disease"/>
            <person name="Wu L."/>
            <person name="Ma J."/>
        </authorList>
    </citation>
    <scope>NUCLEOTIDE SEQUENCE [LARGE SCALE GENOMIC DNA]</scope>
    <source>
        <strain evidence="2">KCTC 52640</strain>
    </source>
</reference>
<dbReference type="Pfam" id="PF10604">
    <property type="entry name" value="Polyketide_cyc2"/>
    <property type="match status" value="1"/>
</dbReference>
<comment type="caution">
    <text evidence="1">The sequence shown here is derived from an EMBL/GenBank/DDBJ whole genome shotgun (WGS) entry which is preliminary data.</text>
</comment>
<dbReference type="SUPFAM" id="SSF55961">
    <property type="entry name" value="Bet v1-like"/>
    <property type="match status" value="1"/>
</dbReference>
<accession>A0ABV7ELW1</accession>
<dbReference type="Proteomes" id="UP001595462">
    <property type="component" value="Unassembled WGS sequence"/>
</dbReference>